<evidence type="ECO:0000313" key="12">
    <source>
        <dbReference type="EMBL" id="HEG92274.1"/>
    </source>
</evidence>
<keyword evidence="6 9" id="KW-0648">Protein biosynthesis</keyword>
<evidence type="ECO:0000256" key="8">
    <source>
        <dbReference type="ARBA" id="ARBA00048573"/>
    </source>
</evidence>
<dbReference type="PANTHER" id="PTHR42918">
    <property type="entry name" value="LYSYL-TRNA SYNTHETASE"/>
    <property type="match status" value="1"/>
</dbReference>
<feature type="domain" description="Aminoacyl-transfer RNA synthetases class-II family profile" evidence="11">
    <location>
        <begin position="174"/>
        <end position="488"/>
    </location>
</feature>
<dbReference type="GO" id="GO:0004824">
    <property type="term" value="F:lysine-tRNA ligase activity"/>
    <property type="evidence" value="ECO:0007669"/>
    <property type="project" value="UniProtKB-UniRule"/>
</dbReference>
<comment type="caution">
    <text evidence="9">Lacks conserved residue(s) required for the propagation of feature annotation.</text>
</comment>
<evidence type="ECO:0000256" key="9">
    <source>
        <dbReference type="HAMAP-Rule" id="MF_00252"/>
    </source>
</evidence>
<keyword evidence="4 9" id="KW-0547">Nucleotide-binding</keyword>
<dbReference type="CDD" id="cd00775">
    <property type="entry name" value="LysRS_core"/>
    <property type="match status" value="1"/>
</dbReference>
<dbReference type="InterPro" id="IPR012340">
    <property type="entry name" value="NA-bd_OB-fold"/>
</dbReference>
<accession>A0A831X1M9</accession>
<feature type="binding site" evidence="9">
    <location>
        <position position="411"/>
    </location>
    <ligand>
        <name>Mg(2+)</name>
        <dbReference type="ChEBI" id="CHEBI:18420"/>
        <label>2</label>
    </ligand>
</feature>
<dbReference type="Pfam" id="PF01336">
    <property type="entry name" value="tRNA_anti-codon"/>
    <property type="match status" value="1"/>
</dbReference>
<comment type="catalytic activity">
    <reaction evidence="8 9 10">
        <text>tRNA(Lys) + L-lysine + ATP = L-lysyl-tRNA(Lys) + AMP + diphosphate</text>
        <dbReference type="Rhea" id="RHEA:20792"/>
        <dbReference type="Rhea" id="RHEA-COMP:9696"/>
        <dbReference type="Rhea" id="RHEA-COMP:9697"/>
        <dbReference type="ChEBI" id="CHEBI:30616"/>
        <dbReference type="ChEBI" id="CHEBI:32551"/>
        <dbReference type="ChEBI" id="CHEBI:33019"/>
        <dbReference type="ChEBI" id="CHEBI:78442"/>
        <dbReference type="ChEBI" id="CHEBI:78529"/>
        <dbReference type="ChEBI" id="CHEBI:456215"/>
        <dbReference type="EC" id="6.1.1.6"/>
    </reaction>
</comment>
<dbReference type="InterPro" id="IPR006195">
    <property type="entry name" value="aa-tRNA-synth_II"/>
</dbReference>
<dbReference type="InterPro" id="IPR004364">
    <property type="entry name" value="Aa-tRNA-synt_II"/>
</dbReference>
<dbReference type="GO" id="GO:0005829">
    <property type="term" value="C:cytosol"/>
    <property type="evidence" value="ECO:0007669"/>
    <property type="project" value="TreeGrafter"/>
</dbReference>
<dbReference type="PRINTS" id="PR00982">
    <property type="entry name" value="TRNASYNTHLYS"/>
</dbReference>
<evidence type="ECO:0000256" key="10">
    <source>
        <dbReference type="RuleBase" id="RU000336"/>
    </source>
</evidence>
<evidence type="ECO:0000256" key="4">
    <source>
        <dbReference type="ARBA" id="ARBA00022741"/>
    </source>
</evidence>
<keyword evidence="9 10" id="KW-0460">Magnesium</keyword>
<dbReference type="CDD" id="cd04322">
    <property type="entry name" value="LysRS_N"/>
    <property type="match status" value="1"/>
</dbReference>
<dbReference type="AlphaFoldDB" id="A0A831X1M9"/>
<dbReference type="InterPro" id="IPR045864">
    <property type="entry name" value="aa-tRNA-synth_II/BPL/LPL"/>
</dbReference>
<keyword evidence="7 9" id="KW-0030">Aminoacyl-tRNA synthetase</keyword>
<evidence type="ECO:0000256" key="3">
    <source>
        <dbReference type="ARBA" id="ARBA00022723"/>
    </source>
</evidence>
<reference evidence="12" key="1">
    <citation type="journal article" date="2020" name="mSystems">
        <title>Genome- and Community-Level Interaction Insights into Carbon Utilization and Element Cycling Functions of Hydrothermarchaeota in Hydrothermal Sediment.</title>
        <authorList>
            <person name="Zhou Z."/>
            <person name="Liu Y."/>
            <person name="Xu W."/>
            <person name="Pan J."/>
            <person name="Luo Z.H."/>
            <person name="Li M."/>
        </authorList>
    </citation>
    <scope>NUCLEOTIDE SEQUENCE [LARGE SCALE GENOMIC DNA]</scope>
    <source>
        <strain evidence="12">SpSt-210</strain>
    </source>
</reference>
<dbReference type="Gene3D" id="3.30.930.10">
    <property type="entry name" value="Bira Bifunctional Protein, Domain 2"/>
    <property type="match status" value="1"/>
</dbReference>
<evidence type="ECO:0000256" key="7">
    <source>
        <dbReference type="ARBA" id="ARBA00023146"/>
    </source>
</evidence>
<comment type="subcellular location">
    <subcellularLocation>
        <location evidence="9">Cytoplasm</location>
    </subcellularLocation>
</comment>
<organism evidence="12">
    <name type="scientific">Thermorudis peleae</name>
    <dbReference type="NCBI Taxonomy" id="1382356"/>
    <lineage>
        <taxon>Bacteria</taxon>
        <taxon>Pseudomonadati</taxon>
        <taxon>Thermomicrobiota</taxon>
        <taxon>Thermomicrobia</taxon>
        <taxon>Thermomicrobia incertae sedis</taxon>
        <taxon>Thermorudis</taxon>
    </lineage>
</organism>
<proteinExistence type="inferred from homology"/>
<dbReference type="FunFam" id="2.40.50.140:FF:000024">
    <property type="entry name" value="Lysine--tRNA ligase"/>
    <property type="match status" value="1"/>
</dbReference>
<dbReference type="InterPro" id="IPR044136">
    <property type="entry name" value="Lys-tRNA-ligase_II_N"/>
</dbReference>
<evidence type="ECO:0000256" key="6">
    <source>
        <dbReference type="ARBA" id="ARBA00022917"/>
    </source>
</evidence>
<dbReference type="Gene3D" id="2.40.50.140">
    <property type="entry name" value="Nucleic acid-binding proteins"/>
    <property type="match status" value="1"/>
</dbReference>
<dbReference type="GO" id="GO:0000049">
    <property type="term" value="F:tRNA binding"/>
    <property type="evidence" value="ECO:0007669"/>
    <property type="project" value="TreeGrafter"/>
</dbReference>
<dbReference type="SUPFAM" id="SSF55681">
    <property type="entry name" value="Class II aaRS and biotin synthetases"/>
    <property type="match status" value="1"/>
</dbReference>
<name>A0A831X1M9_9BACT</name>
<keyword evidence="5 9" id="KW-0067">ATP-binding</keyword>
<dbReference type="GO" id="GO:0005524">
    <property type="term" value="F:ATP binding"/>
    <property type="evidence" value="ECO:0007669"/>
    <property type="project" value="UniProtKB-UniRule"/>
</dbReference>
<dbReference type="EMBL" id="DSIY01000295">
    <property type="protein sequence ID" value="HEG92274.1"/>
    <property type="molecule type" value="Genomic_DNA"/>
</dbReference>
<dbReference type="PROSITE" id="PS50862">
    <property type="entry name" value="AA_TRNA_LIGASE_II"/>
    <property type="match status" value="1"/>
</dbReference>
<dbReference type="GO" id="GO:0006430">
    <property type="term" value="P:lysyl-tRNA aminoacylation"/>
    <property type="evidence" value="ECO:0007669"/>
    <property type="project" value="UniProtKB-UniRule"/>
</dbReference>
<dbReference type="SUPFAM" id="SSF50249">
    <property type="entry name" value="Nucleic acid-binding proteins"/>
    <property type="match status" value="1"/>
</dbReference>
<dbReference type="Pfam" id="PF00152">
    <property type="entry name" value="tRNA-synt_2"/>
    <property type="match status" value="1"/>
</dbReference>
<keyword evidence="3 9" id="KW-0479">Metal-binding</keyword>
<dbReference type="HAMAP" id="MF_00252">
    <property type="entry name" value="Lys_tRNA_synth_class2"/>
    <property type="match status" value="1"/>
</dbReference>
<protein>
    <recommendedName>
        <fullName evidence="9">Lysine--tRNA ligase</fullName>
        <ecNumber evidence="9">6.1.1.6</ecNumber>
    </recommendedName>
    <alternativeName>
        <fullName evidence="9">Lysyl-tRNA synthetase</fullName>
        <shortName evidence="9">LysRS</shortName>
    </alternativeName>
</protein>
<comment type="subunit">
    <text evidence="9">Homodimer.</text>
</comment>
<dbReference type="NCBIfam" id="NF001756">
    <property type="entry name" value="PRK00484.1"/>
    <property type="match status" value="1"/>
</dbReference>
<sequence>MTLNDQQEQRLAKLRSLREQGIDPYPPRCTRTNSAAEAIERFQRIEASLGDEPDPEAISVAGRVVAIRDLGRIIFSHIRDGSGAIQIYLRRDLLGDERFAWFKRFIDLNDFVEAQGNLFRTRTGEISVQVTGFRLLSKALNPPPDKWHGLSDVETRYRQRYVDLLANDETRRIFVVRANLVRALRRYLDERGFLEVETPTLQPLYGGAAARPFTTYYHALDQTFYLRISDELYLKRLLVGGYDRVYEICKDFRNEGIDARHSPEFTMLEFYAAYCDYLDVMQMCEEMVVYAAEQSLGTLLIPWGEHTIDLTPPWRRLTLRDALIEHTGIDFLEVTDQAELYARARALGADVLPTTVWPRILDELLKTFVRPRLIQPTFVYDYPVELSPLAKRKPEDPRLVERFQLFIGGLELANAYTELNDPLDQLARFLEQARDRELGDEEAMPIDEDYVNALMYGMPPTGGFGIGIDRLAMLFTNQQNIREVILFPQLRVKPEPTGLAGDLAPYLDLAAAPDQVSGAAPSIDNDAGGS</sequence>
<evidence type="ECO:0000259" key="11">
    <source>
        <dbReference type="PROSITE" id="PS50862"/>
    </source>
</evidence>
<keyword evidence="2 9" id="KW-0436">Ligase</keyword>
<dbReference type="InterPro" id="IPR018149">
    <property type="entry name" value="Lys-tRNA-synth_II_C"/>
</dbReference>
<comment type="caution">
    <text evidence="12">The sequence shown here is derived from an EMBL/GenBank/DDBJ whole genome shotgun (WGS) entry which is preliminary data.</text>
</comment>
<evidence type="ECO:0000256" key="1">
    <source>
        <dbReference type="ARBA" id="ARBA00008226"/>
    </source>
</evidence>
<comment type="cofactor">
    <cofactor evidence="9 10">
        <name>Mg(2+)</name>
        <dbReference type="ChEBI" id="CHEBI:18420"/>
    </cofactor>
    <text evidence="9 10">Binds 3 Mg(2+) ions per subunit.</text>
</comment>
<comment type="similarity">
    <text evidence="1 9">Belongs to the class-II aminoacyl-tRNA synthetase family.</text>
</comment>
<evidence type="ECO:0000256" key="2">
    <source>
        <dbReference type="ARBA" id="ARBA00022598"/>
    </source>
</evidence>
<dbReference type="EC" id="6.1.1.6" evidence="9"/>
<dbReference type="GO" id="GO:0000287">
    <property type="term" value="F:magnesium ion binding"/>
    <property type="evidence" value="ECO:0007669"/>
    <property type="project" value="UniProtKB-UniRule"/>
</dbReference>
<dbReference type="PANTHER" id="PTHR42918:SF15">
    <property type="entry name" value="LYSINE--TRNA LIGASE, CHLOROPLASTIC_MITOCHONDRIAL"/>
    <property type="match status" value="1"/>
</dbReference>
<dbReference type="InterPro" id="IPR004365">
    <property type="entry name" value="NA-bd_OB_tRNA"/>
</dbReference>
<dbReference type="NCBIfam" id="TIGR00499">
    <property type="entry name" value="lysS_bact"/>
    <property type="match status" value="1"/>
</dbReference>
<feature type="binding site" evidence="9">
    <location>
        <position position="411"/>
    </location>
    <ligand>
        <name>Mg(2+)</name>
        <dbReference type="ChEBI" id="CHEBI:18420"/>
        <label>1</label>
    </ligand>
</feature>
<dbReference type="InterPro" id="IPR002313">
    <property type="entry name" value="Lys-tRNA-ligase_II"/>
</dbReference>
<gene>
    <name evidence="9 12" type="primary">lysS</name>
    <name evidence="12" type="ORF">ENP34_12710</name>
</gene>
<keyword evidence="9" id="KW-0963">Cytoplasm</keyword>
<evidence type="ECO:0000256" key="5">
    <source>
        <dbReference type="ARBA" id="ARBA00022840"/>
    </source>
</evidence>